<evidence type="ECO:0000313" key="2">
    <source>
        <dbReference type="EMBL" id="KAG5589374.1"/>
    </source>
</evidence>
<comment type="caution">
    <text evidence="2">The sequence shown here is derived from an EMBL/GenBank/DDBJ whole genome shotgun (WGS) entry which is preliminary data.</text>
</comment>
<protein>
    <submittedName>
        <fullName evidence="2">Uncharacterized protein</fullName>
    </submittedName>
</protein>
<sequence length="65" mass="7414">MHNDAEEEGGETEATCSPEKKLKQLSHGETTPEKQLKQQLPYRRETTETTAETTPFTHFPIRLSV</sequence>
<feature type="region of interest" description="Disordered" evidence="1">
    <location>
        <begin position="1"/>
        <end position="65"/>
    </location>
</feature>
<evidence type="ECO:0000256" key="1">
    <source>
        <dbReference type="SAM" id="MobiDB-lite"/>
    </source>
</evidence>
<gene>
    <name evidence="2" type="ORF">H5410_039888</name>
</gene>
<feature type="compositionally biased region" description="Acidic residues" evidence="1">
    <location>
        <begin position="1"/>
        <end position="11"/>
    </location>
</feature>
<dbReference type="EMBL" id="JACXVP010000008">
    <property type="protein sequence ID" value="KAG5589374.1"/>
    <property type="molecule type" value="Genomic_DNA"/>
</dbReference>
<feature type="compositionally biased region" description="Basic and acidic residues" evidence="1">
    <location>
        <begin position="30"/>
        <end position="47"/>
    </location>
</feature>
<keyword evidence="3" id="KW-1185">Reference proteome</keyword>
<organism evidence="2 3">
    <name type="scientific">Solanum commersonii</name>
    <name type="common">Commerson's wild potato</name>
    <name type="synonym">Commerson's nightshade</name>
    <dbReference type="NCBI Taxonomy" id="4109"/>
    <lineage>
        <taxon>Eukaryota</taxon>
        <taxon>Viridiplantae</taxon>
        <taxon>Streptophyta</taxon>
        <taxon>Embryophyta</taxon>
        <taxon>Tracheophyta</taxon>
        <taxon>Spermatophyta</taxon>
        <taxon>Magnoliopsida</taxon>
        <taxon>eudicotyledons</taxon>
        <taxon>Gunneridae</taxon>
        <taxon>Pentapetalae</taxon>
        <taxon>asterids</taxon>
        <taxon>lamiids</taxon>
        <taxon>Solanales</taxon>
        <taxon>Solanaceae</taxon>
        <taxon>Solanoideae</taxon>
        <taxon>Solaneae</taxon>
        <taxon>Solanum</taxon>
    </lineage>
</organism>
<accession>A0A9J5XQY1</accession>
<name>A0A9J5XQY1_SOLCO</name>
<evidence type="ECO:0000313" key="3">
    <source>
        <dbReference type="Proteomes" id="UP000824120"/>
    </source>
</evidence>
<proteinExistence type="predicted"/>
<reference evidence="2 3" key="1">
    <citation type="submission" date="2020-09" db="EMBL/GenBank/DDBJ databases">
        <title>De no assembly of potato wild relative species, Solanum commersonii.</title>
        <authorList>
            <person name="Cho K."/>
        </authorList>
    </citation>
    <scope>NUCLEOTIDE SEQUENCE [LARGE SCALE GENOMIC DNA]</scope>
    <source>
        <strain evidence="2">LZ3.2</strain>
        <tissue evidence="2">Leaf</tissue>
    </source>
</reference>
<dbReference type="AlphaFoldDB" id="A0A9J5XQY1"/>
<dbReference type="Proteomes" id="UP000824120">
    <property type="component" value="Chromosome 8"/>
</dbReference>